<protein>
    <submittedName>
        <fullName evidence="1">Uncharacterized protein</fullName>
    </submittedName>
</protein>
<evidence type="ECO:0000313" key="1">
    <source>
        <dbReference type="EMBL" id="KEQ57281.1"/>
    </source>
</evidence>
<dbReference type="AlphaFoldDB" id="A0A081RQ08"/>
<proteinExistence type="predicted"/>
<sequence>MTDIIWGNGGNVLSNDIFVLNVTHRKNGNKGDYSDTEKIKISKADIPGLPHARADWSEDSLKSCIKDAFLKCEIEQREDSGILSAKVSHSGVGGY</sequence>
<keyword evidence="2" id="KW-1185">Reference proteome</keyword>
<dbReference type="Proteomes" id="UP000028059">
    <property type="component" value="Unassembled WGS sequence"/>
</dbReference>
<comment type="caution">
    <text evidence="1">The sequence shown here is derived from an EMBL/GenBank/DDBJ whole genome shotgun (WGS) entry which is preliminary data.</text>
</comment>
<evidence type="ECO:0000313" key="2">
    <source>
        <dbReference type="Proteomes" id="UP000028059"/>
    </source>
</evidence>
<organism evidence="1 2">
    <name type="scientific">Marine Group I thaumarchaeote SCGC AAA799-N04</name>
    <dbReference type="NCBI Taxonomy" id="1502293"/>
    <lineage>
        <taxon>Archaea</taxon>
        <taxon>Nitrososphaerota</taxon>
        <taxon>Marine Group I</taxon>
    </lineage>
</organism>
<gene>
    <name evidence="1" type="ORF">AAA799N04_00231</name>
</gene>
<name>A0A081RQ08_9ARCH</name>
<reference evidence="1 2" key="1">
    <citation type="submission" date="2014-06" db="EMBL/GenBank/DDBJ databases">
        <authorList>
            <person name="Ngugi D.K."/>
            <person name="Blom J."/>
            <person name="Alam I."/>
            <person name="Rashid M."/>
            <person name="Ba Alawi W."/>
            <person name="Zhang G."/>
            <person name="Hikmawan T."/>
            <person name="Guan Y."/>
            <person name="Antunes A."/>
            <person name="Siam R."/>
            <person name="ElDorry H."/>
            <person name="Bajic V."/>
            <person name="Stingl U."/>
        </authorList>
    </citation>
    <scope>NUCLEOTIDE SEQUENCE [LARGE SCALE GENOMIC DNA]</scope>
    <source>
        <strain evidence="1">SCGC AAA799-N04</strain>
    </source>
</reference>
<dbReference type="EMBL" id="JOKN01000002">
    <property type="protein sequence ID" value="KEQ57281.1"/>
    <property type="molecule type" value="Genomic_DNA"/>
</dbReference>
<accession>A0A081RQ08</accession>